<comment type="caution">
    <text evidence="1">The sequence shown here is derived from an EMBL/GenBank/DDBJ whole genome shotgun (WGS) entry which is preliminary data.</text>
</comment>
<dbReference type="SUPFAM" id="SSF55781">
    <property type="entry name" value="GAF domain-like"/>
    <property type="match status" value="1"/>
</dbReference>
<evidence type="ECO:0000313" key="2">
    <source>
        <dbReference type="Proteomes" id="UP000624279"/>
    </source>
</evidence>
<dbReference type="EMBL" id="JACOGA010000004">
    <property type="protein sequence ID" value="MBC3873136.1"/>
    <property type="molecule type" value="Genomic_DNA"/>
</dbReference>
<dbReference type="Gene3D" id="3.30.450.40">
    <property type="match status" value="1"/>
</dbReference>
<keyword evidence="2" id="KW-1185">Reference proteome</keyword>
<dbReference type="InterPro" id="IPR029016">
    <property type="entry name" value="GAF-like_dom_sf"/>
</dbReference>
<protein>
    <submittedName>
        <fullName evidence="1">DUF484 family protein</fullName>
    </submittedName>
</protein>
<accession>A0ABR6Y952</accession>
<dbReference type="InterPro" id="IPR007435">
    <property type="entry name" value="DUF484"/>
</dbReference>
<gene>
    <name evidence="1" type="ORF">H8K55_06015</name>
</gene>
<dbReference type="PANTHER" id="PTHR38765:SF1">
    <property type="entry name" value="DUF484 DOMAIN-CONTAINING PROTEIN"/>
    <property type="match status" value="1"/>
</dbReference>
<organism evidence="1 2">
    <name type="scientific">Undibacterium flavidum</name>
    <dbReference type="NCBI Taxonomy" id="2762297"/>
    <lineage>
        <taxon>Bacteria</taxon>
        <taxon>Pseudomonadati</taxon>
        <taxon>Pseudomonadota</taxon>
        <taxon>Betaproteobacteria</taxon>
        <taxon>Burkholderiales</taxon>
        <taxon>Oxalobacteraceae</taxon>
        <taxon>Undibacterium</taxon>
    </lineage>
</organism>
<sequence>MIMNSNDIAEFLSQHPHFFEEHAELLAQIKLTSPVMGRTISLQERQMEVVREKLKVMELRLSDLMRVAQENDVITDRFQQWTRELLLARNDVDLPYILTRSLQEIFNLPHATLRLWHVGADFKHTWFAAETTEDVQLFAKGLRNPFCGANNDFEAAGWIESEQAIASIAMLPLRLSADETCFGLLVLGSPDPARFTKEMATDFLTKIADTSSAALMCMIDL</sequence>
<reference evidence="1 2" key="1">
    <citation type="submission" date="2020-08" db="EMBL/GenBank/DDBJ databases">
        <title>Novel species isolated from subtropical streams in China.</title>
        <authorList>
            <person name="Lu H."/>
        </authorList>
    </citation>
    <scope>NUCLEOTIDE SEQUENCE [LARGE SCALE GENOMIC DNA]</scope>
    <source>
        <strain evidence="1 2">LX15W</strain>
    </source>
</reference>
<evidence type="ECO:0000313" key="1">
    <source>
        <dbReference type="EMBL" id="MBC3873136.1"/>
    </source>
</evidence>
<dbReference type="Proteomes" id="UP000624279">
    <property type="component" value="Unassembled WGS sequence"/>
</dbReference>
<proteinExistence type="predicted"/>
<name>A0ABR6Y952_9BURK</name>
<dbReference type="Pfam" id="PF04340">
    <property type="entry name" value="DUF484"/>
    <property type="match status" value="1"/>
</dbReference>
<dbReference type="PANTHER" id="PTHR38765">
    <property type="entry name" value="DUF484 DOMAIN-CONTAINING PROTEIN"/>
    <property type="match status" value="1"/>
</dbReference>